<gene>
    <name evidence="8" type="ORF">CLO192961_LOCUS192677</name>
</gene>
<dbReference type="Pfam" id="PF00172">
    <property type="entry name" value="Zn_clus"/>
    <property type="match status" value="1"/>
</dbReference>
<sequence length="533" mass="59881">MQSRQSLSCLACREAKLKCDRAFPQCGRCAKSGKDCVFPHSRQNRVGRQKHLNEIEARLADLEGQCIELRQPAALASGAEQTQPPDDTQWDQPGPISILDDPLPPDLIRGLVNTYFDKLGHMAPMIHRVRFIASLSLAPELQPLLCLQYIIMALGASLSTAHRSLDMPLYEQALSLAKSSESMVHGTPQAMLAYAQCWILFSNFEAQRSMFPKASMSLSHSIRICQMMRLHEMDEQDEESSQSTLDDIIDAESRRRTWWMVFISDRLVGAVTGLPLLIHAQDISTLLPSSEEAFLQGLKEPTTTLHSVLRQTDRELSILGTRVTTAHLVHKVFTHTSKVSRSRSPENHQSLSVQDEESYWTSHDELDGDLSLLLIRLPKAATFPDCARDQNAISINIQIHGAIMALHRAAIWSMCFTGQQPDHNQLNEQQQIYLRRCQERTFFAAGEVVHILRMTNDPVATLKNPILNFAIYLACLVFIERYLYNKCQRSQAMACYVVELLITMGKDSSVARSLAAQASKEMSIVGMSKFNGD</sequence>
<evidence type="ECO:0000256" key="3">
    <source>
        <dbReference type="ARBA" id="ARBA00023015"/>
    </source>
</evidence>
<keyword evidence="4" id="KW-0804">Transcription</keyword>
<feature type="non-terminal residue" evidence="8">
    <location>
        <position position="533"/>
    </location>
</feature>
<dbReference type="Proteomes" id="UP000766486">
    <property type="component" value="Unassembled WGS sequence"/>
</dbReference>
<evidence type="ECO:0000256" key="1">
    <source>
        <dbReference type="ARBA" id="ARBA00004123"/>
    </source>
</evidence>
<dbReference type="SUPFAM" id="SSF57701">
    <property type="entry name" value="Zn2/Cys6 DNA-binding domain"/>
    <property type="match status" value="1"/>
</dbReference>
<keyword evidence="9" id="KW-1185">Reference proteome</keyword>
<feature type="compositionally biased region" description="Low complexity" evidence="6">
    <location>
        <begin position="81"/>
        <end position="96"/>
    </location>
</feature>
<dbReference type="InterPro" id="IPR007219">
    <property type="entry name" value="XnlR_reg_dom"/>
</dbReference>
<dbReference type="PROSITE" id="PS00463">
    <property type="entry name" value="ZN2_CY6_FUNGAL_1"/>
    <property type="match status" value="1"/>
</dbReference>
<dbReference type="InterPro" id="IPR050815">
    <property type="entry name" value="TF_fung"/>
</dbReference>
<keyword evidence="2" id="KW-0479">Metal-binding</keyword>
<comment type="caution">
    <text evidence="8">The sequence shown here is derived from an EMBL/GenBank/DDBJ whole genome shotgun (WGS) entry which is preliminary data.</text>
</comment>
<feature type="region of interest" description="Disordered" evidence="6">
    <location>
        <begin position="75"/>
        <end position="96"/>
    </location>
</feature>
<feature type="domain" description="Zn(2)-C6 fungal-type" evidence="7">
    <location>
        <begin position="8"/>
        <end position="38"/>
    </location>
</feature>
<evidence type="ECO:0000313" key="8">
    <source>
        <dbReference type="EMBL" id="VUC26620.1"/>
    </source>
</evidence>
<dbReference type="Gene3D" id="4.10.240.10">
    <property type="entry name" value="Zn(2)-C6 fungal-type DNA-binding domain"/>
    <property type="match status" value="1"/>
</dbReference>
<proteinExistence type="predicted"/>
<dbReference type="InterPro" id="IPR001138">
    <property type="entry name" value="Zn2Cys6_DnaBD"/>
</dbReference>
<keyword evidence="5" id="KW-0539">Nucleus</keyword>
<comment type="subcellular location">
    <subcellularLocation>
        <location evidence="1">Nucleus</location>
    </subcellularLocation>
</comment>
<organism evidence="8 9">
    <name type="scientific">Bionectria ochroleuca</name>
    <name type="common">Gliocladium roseum</name>
    <dbReference type="NCBI Taxonomy" id="29856"/>
    <lineage>
        <taxon>Eukaryota</taxon>
        <taxon>Fungi</taxon>
        <taxon>Dikarya</taxon>
        <taxon>Ascomycota</taxon>
        <taxon>Pezizomycotina</taxon>
        <taxon>Sordariomycetes</taxon>
        <taxon>Hypocreomycetidae</taxon>
        <taxon>Hypocreales</taxon>
        <taxon>Bionectriaceae</taxon>
        <taxon>Clonostachys</taxon>
    </lineage>
</organism>
<keyword evidence="3" id="KW-0805">Transcription regulation</keyword>
<name>A0ABY6U6D8_BIOOC</name>
<dbReference type="PROSITE" id="PS50048">
    <property type="entry name" value="ZN2_CY6_FUNGAL_2"/>
    <property type="match status" value="1"/>
</dbReference>
<evidence type="ECO:0000313" key="9">
    <source>
        <dbReference type="Proteomes" id="UP000766486"/>
    </source>
</evidence>
<dbReference type="SMART" id="SM00906">
    <property type="entry name" value="Fungal_trans"/>
    <property type="match status" value="1"/>
</dbReference>
<dbReference type="PANTHER" id="PTHR47338">
    <property type="entry name" value="ZN(II)2CYS6 TRANSCRIPTION FACTOR (EUROFUNG)-RELATED"/>
    <property type="match status" value="1"/>
</dbReference>
<dbReference type="Pfam" id="PF04082">
    <property type="entry name" value="Fungal_trans"/>
    <property type="match status" value="1"/>
</dbReference>
<protein>
    <recommendedName>
        <fullName evidence="7">Zn(2)-C6 fungal-type domain-containing protein</fullName>
    </recommendedName>
</protein>
<evidence type="ECO:0000259" key="7">
    <source>
        <dbReference type="PROSITE" id="PS50048"/>
    </source>
</evidence>
<evidence type="ECO:0000256" key="4">
    <source>
        <dbReference type="ARBA" id="ARBA00023163"/>
    </source>
</evidence>
<accession>A0ABY6U6D8</accession>
<dbReference type="SMART" id="SM00066">
    <property type="entry name" value="GAL4"/>
    <property type="match status" value="1"/>
</dbReference>
<dbReference type="EMBL" id="CABFNS010000753">
    <property type="protein sequence ID" value="VUC26620.1"/>
    <property type="molecule type" value="Genomic_DNA"/>
</dbReference>
<evidence type="ECO:0000256" key="5">
    <source>
        <dbReference type="ARBA" id="ARBA00023242"/>
    </source>
</evidence>
<evidence type="ECO:0000256" key="2">
    <source>
        <dbReference type="ARBA" id="ARBA00022723"/>
    </source>
</evidence>
<reference evidence="8 9" key="1">
    <citation type="submission" date="2019-06" db="EMBL/GenBank/DDBJ databases">
        <authorList>
            <person name="Broberg M."/>
        </authorList>
    </citation>
    <scope>NUCLEOTIDE SEQUENCE [LARGE SCALE GENOMIC DNA]</scope>
</reference>
<dbReference type="CDD" id="cd12148">
    <property type="entry name" value="fungal_TF_MHR"/>
    <property type="match status" value="1"/>
</dbReference>
<dbReference type="CDD" id="cd00067">
    <property type="entry name" value="GAL4"/>
    <property type="match status" value="1"/>
</dbReference>
<evidence type="ECO:0000256" key="6">
    <source>
        <dbReference type="SAM" id="MobiDB-lite"/>
    </source>
</evidence>
<dbReference type="PANTHER" id="PTHR47338:SF10">
    <property type="entry name" value="TRANSCRIPTION FACTOR DOMAIN-CONTAINING PROTEIN-RELATED"/>
    <property type="match status" value="1"/>
</dbReference>
<dbReference type="InterPro" id="IPR036864">
    <property type="entry name" value="Zn2-C6_fun-type_DNA-bd_sf"/>
</dbReference>